<dbReference type="InParanoid" id="A0A0C3EBC6"/>
<name>A0A0C3EBC6_9AGAM</name>
<reference evidence="2 3" key="1">
    <citation type="submission" date="2014-04" db="EMBL/GenBank/DDBJ databases">
        <authorList>
            <consortium name="DOE Joint Genome Institute"/>
            <person name="Kuo A."/>
            <person name="Kohler A."/>
            <person name="Nagy L.G."/>
            <person name="Floudas D."/>
            <person name="Copeland A."/>
            <person name="Barry K.W."/>
            <person name="Cichocki N."/>
            <person name="Veneault-Fourrey C."/>
            <person name="LaButti K."/>
            <person name="Lindquist E.A."/>
            <person name="Lipzen A."/>
            <person name="Lundell T."/>
            <person name="Morin E."/>
            <person name="Murat C."/>
            <person name="Sun H."/>
            <person name="Tunlid A."/>
            <person name="Henrissat B."/>
            <person name="Grigoriev I.V."/>
            <person name="Hibbett D.S."/>
            <person name="Martin F."/>
            <person name="Nordberg H.P."/>
            <person name="Cantor M.N."/>
            <person name="Hua S.X."/>
        </authorList>
    </citation>
    <scope>NUCLEOTIDE SEQUENCE [LARGE SCALE GENOMIC DNA]</scope>
    <source>
        <strain evidence="2 3">Foug A</strain>
    </source>
</reference>
<gene>
    <name evidence="2" type="ORF">SCLCIDRAFT_1207307</name>
</gene>
<dbReference type="EMBL" id="KN822005">
    <property type="protein sequence ID" value="KIM70035.1"/>
    <property type="molecule type" value="Genomic_DNA"/>
</dbReference>
<reference evidence="3" key="2">
    <citation type="submission" date="2015-01" db="EMBL/GenBank/DDBJ databases">
        <title>Evolutionary Origins and Diversification of the Mycorrhizal Mutualists.</title>
        <authorList>
            <consortium name="DOE Joint Genome Institute"/>
            <consortium name="Mycorrhizal Genomics Consortium"/>
            <person name="Kohler A."/>
            <person name="Kuo A."/>
            <person name="Nagy L.G."/>
            <person name="Floudas D."/>
            <person name="Copeland A."/>
            <person name="Barry K.W."/>
            <person name="Cichocki N."/>
            <person name="Veneault-Fourrey C."/>
            <person name="LaButti K."/>
            <person name="Lindquist E.A."/>
            <person name="Lipzen A."/>
            <person name="Lundell T."/>
            <person name="Morin E."/>
            <person name="Murat C."/>
            <person name="Riley R."/>
            <person name="Ohm R."/>
            <person name="Sun H."/>
            <person name="Tunlid A."/>
            <person name="Henrissat B."/>
            <person name="Grigoriev I.V."/>
            <person name="Hibbett D.S."/>
            <person name="Martin F."/>
        </authorList>
    </citation>
    <scope>NUCLEOTIDE SEQUENCE [LARGE SCALE GENOMIC DNA]</scope>
    <source>
        <strain evidence="3">Foug A</strain>
    </source>
</reference>
<dbReference type="Proteomes" id="UP000053989">
    <property type="component" value="Unassembled WGS sequence"/>
</dbReference>
<accession>A0A0C3EBC6</accession>
<protein>
    <submittedName>
        <fullName evidence="2">Uncharacterized protein</fullName>
    </submittedName>
</protein>
<keyword evidence="3" id="KW-1185">Reference proteome</keyword>
<sequence>MVRIAPGVQNNLSLQVVRAFLAHFYARWWLDHQLLERSGDLPRPVVGNRPGGSLGISSSTQAP</sequence>
<evidence type="ECO:0000256" key="1">
    <source>
        <dbReference type="SAM" id="MobiDB-lite"/>
    </source>
</evidence>
<proteinExistence type="predicted"/>
<evidence type="ECO:0000313" key="3">
    <source>
        <dbReference type="Proteomes" id="UP000053989"/>
    </source>
</evidence>
<organism evidence="2 3">
    <name type="scientific">Scleroderma citrinum Foug A</name>
    <dbReference type="NCBI Taxonomy" id="1036808"/>
    <lineage>
        <taxon>Eukaryota</taxon>
        <taxon>Fungi</taxon>
        <taxon>Dikarya</taxon>
        <taxon>Basidiomycota</taxon>
        <taxon>Agaricomycotina</taxon>
        <taxon>Agaricomycetes</taxon>
        <taxon>Agaricomycetidae</taxon>
        <taxon>Boletales</taxon>
        <taxon>Sclerodermatineae</taxon>
        <taxon>Sclerodermataceae</taxon>
        <taxon>Scleroderma</taxon>
    </lineage>
</organism>
<feature type="region of interest" description="Disordered" evidence="1">
    <location>
        <begin position="40"/>
        <end position="63"/>
    </location>
</feature>
<dbReference type="HOGENOM" id="CLU_2887105_0_0_1"/>
<evidence type="ECO:0000313" key="2">
    <source>
        <dbReference type="EMBL" id="KIM70035.1"/>
    </source>
</evidence>
<dbReference type="AlphaFoldDB" id="A0A0C3EBC6"/>